<dbReference type="Proteomes" id="UP000006054">
    <property type="component" value="Chromosome"/>
</dbReference>
<dbReference type="GO" id="GO:0022857">
    <property type="term" value="F:transmembrane transporter activity"/>
    <property type="evidence" value="ECO:0007669"/>
    <property type="project" value="InterPro"/>
</dbReference>
<dbReference type="AlphaFoldDB" id="I4AIY5"/>
<comment type="similarity">
    <text evidence="2 7">Belongs to the ExbD/TolR family.</text>
</comment>
<sequence precursor="true">MGKKKRDDVGVNASSMADIAFLLLIFFLVTTRIASEKGVYRDLAPKPEGEVPPVELNKRNVYKIIINSSNELLIEGDEGKMSQIKKEIKAHVNNYGADPELSVSPKDAIISIKTDRGTDYTTYLTVLDEILQGYNELRAEYLTRELGEKITVDDFLEISRQDTQVNKDRYTLAKNKYPLNVSDAEPTGSGGAK</sequence>
<proteinExistence type="inferred from homology"/>
<evidence type="ECO:0000256" key="2">
    <source>
        <dbReference type="ARBA" id="ARBA00005811"/>
    </source>
</evidence>
<dbReference type="Pfam" id="PF02472">
    <property type="entry name" value="ExbD"/>
    <property type="match status" value="1"/>
</dbReference>
<keyword evidence="6" id="KW-0472">Membrane</keyword>
<organism evidence="8 9">
    <name type="scientific">Bernardetia litoralis (strain ATCC 23117 / DSM 6794 / NBRC 15988 / NCIMB 1366 / Fx l1 / Sio-4)</name>
    <name type="common">Flexibacter litoralis</name>
    <dbReference type="NCBI Taxonomy" id="880071"/>
    <lineage>
        <taxon>Bacteria</taxon>
        <taxon>Pseudomonadati</taxon>
        <taxon>Bacteroidota</taxon>
        <taxon>Cytophagia</taxon>
        <taxon>Cytophagales</taxon>
        <taxon>Bernardetiaceae</taxon>
        <taxon>Bernardetia</taxon>
    </lineage>
</organism>
<evidence type="ECO:0000256" key="4">
    <source>
        <dbReference type="ARBA" id="ARBA00022692"/>
    </source>
</evidence>
<dbReference type="KEGG" id="fli:Fleli_1497"/>
<dbReference type="HOGENOM" id="CLU_114443_0_0_10"/>
<dbReference type="InterPro" id="IPR003400">
    <property type="entry name" value="ExbD"/>
</dbReference>
<keyword evidence="7" id="KW-0813">Transport</keyword>
<protein>
    <submittedName>
        <fullName evidence="8">Biopolymer transport protein</fullName>
    </submittedName>
</protein>
<comment type="subcellular location">
    <subcellularLocation>
        <location evidence="1">Cell membrane</location>
        <topology evidence="1">Single-pass membrane protein</topology>
    </subcellularLocation>
    <subcellularLocation>
        <location evidence="7">Cell membrane</location>
        <topology evidence="7">Single-pass type II membrane protein</topology>
    </subcellularLocation>
</comment>
<dbReference type="OrthoDB" id="9801500at2"/>
<dbReference type="STRING" id="880071.Fleli_1497"/>
<name>I4AIY5_BERLS</name>
<dbReference type="PANTHER" id="PTHR30558:SF3">
    <property type="entry name" value="BIOPOLYMER TRANSPORT PROTEIN EXBD-RELATED"/>
    <property type="match status" value="1"/>
</dbReference>
<keyword evidence="4 7" id="KW-0812">Transmembrane</keyword>
<dbReference type="GO" id="GO:0005886">
    <property type="term" value="C:plasma membrane"/>
    <property type="evidence" value="ECO:0007669"/>
    <property type="project" value="UniProtKB-SubCell"/>
</dbReference>
<evidence type="ECO:0000313" key="8">
    <source>
        <dbReference type="EMBL" id="AFM03920.1"/>
    </source>
</evidence>
<accession>I4AIY5</accession>
<evidence type="ECO:0000256" key="6">
    <source>
        <dbReference type="ARBA" id="ARBA00023136"/>
    </source>
</evidence>
<evidence type="ECO:0000256" key="1">
    <source>
        <dbReference type="ARBA" id="ARBA00004162"/>
    </source>
</evidence>
<evidence type="ECO:0000256" key="7">
    <source>
        <dbReference type="RuleBase" id="RU003879"/>
    </source>
</evidence>
<dbReference type="PANTHER" id="PTHR30558">
    <property type="entry name" value="EXBD MEMBRANE COMPONENT OF PMF-DRIVEN MACROMOLECULE IMPORT SYSTEM"/>
    <property type="match status" value="1"/>
</dbReference>
<keyword evidence="3" id="KW-1003">Cell membrane</keyword>
<dbReference type="RefSeq" id="WP_014797377.1">
    <property type="nucleotide sequence ID" value="NC_018018.1"/>
</dbReference>
<dbReference type="eggNOG" id="COG0848">
    <property type="taxonomic scope" value="Bacteria"/>
</dbReference>
<evidence type="ECO:0000313" key="9">
    <source>
        <dbReference type="Proteomes" id="UP000006054"/>
    </source>
</evidence>
<evidence type="ECO:0000256" key="3">
    <source>
        <dbReference type="ARBA" id="ARBA00022475"/>
    </source>
</evidence>
<keyword evidence="7" id="KW-0653">Protein transport</keyword>
<keyword evidence="9" id="KW-1185">Reference proteome</keyword>
<keyword evidence="5" id="KW-1133">Transmembrane helix</keyword>
<reference evidence="9" key="1">
    <citation type="submission" date="2012-06" db="EMBL/GenBank/DDBJ databases">
        <title>The complete genome of Flexibacter litoralis DSM 6794.</title>
        <authorList>
            <person name="Lucas S."/>
            <person name="Copeland A."/>
            <person name="Lapidus A."/>
            <person name="Glavina del Rio T."/>
            <person name="Dalin E."/>
            <person name="Tice H."/>
            <person name="Bruce D."/>
            <person name="Goodwin L."/>
            <person name="Pitluck S."/>
            <person name="Peters L."/>
            <person name="Ovchinnikova G."/>
            <person name="Lu M."/>
            <person name="Kyrpides N."/>
            <person name="Mavromatis K."/>
            <person name="Ivanova N."/>
            <person name="Brettin T."/>
            <person name="Detter J.C."/>
            <person name="Han C."/>
            <person name="Larimer F."/>
            <person name="Land M."/>
            <person name="Hauser L."/>
            <person name="Markowitz V."/>
            <person name="Cheng J.-F."/>
            <person name="Hugenholtz P."/>
            <person name="Woyke T."/>
            <person name="Wu D."/>
            <person name="Spring S."/>
            <person name="Lang E."/>
            <person name="Kopitz M."/>
            <person name="Brambilla E."/>
            <person name="Klenk H.-P."/>
            <person name="Eisen J.A."/>
        </authorList>
    </citation>
    <scope>NUCLEOTIDE SEQUENCE [LARGE SCALE GENOMIC DNA]</scope>
    <source>
        <strain evidence="9">ATCC 23117 / DSM 6794 / NBRC 15988 / NCIMB 1366 / Sio-4</strain>
    </source>
</reference>
<dbReference type="GO" id="GO:0015031">
    <property type="term" value="P:protein transport"/>
    <property type="evidence" value="ECO:0007669"/>
    <property type="project" value="UniProtKB-KW"/>
</dbReference>
<dbReference type="EMBL" id="CP003345">
    <property type="protein sequence ID" value="AFM03920.1"/>
    <property type="molecule type" value="Genomic_DNA"/>
</dbReference>
<evidence type="ECO:0000256" key="5">
    <source>
        <dbReference type="ARBA" id="ARBA00022989"/>
    </source>
</evidence>
<gene>
    <name evidence="8" type="ordered locus">Fleli_1497</name>
</gene>